<proteinExistence type="predicted"/>
<evidence type="ECO:0000313" key="3">
    <source>
        <dbReference type="Proteomes" id="UP000824890"/>
    </source>
</evidence>
<keyword evidence="3" id="KW-1185">Reference proteome</keyword>
<dbReference type="Proteomes" id="UP000824890">
    <property type="component" value="Unassembled WGS sequence"/>
</dbReference>
<reference evidence="2 3" key="1">
    <citation type="submission" date="2021-05" db="EMBL/GenBank/DDBJ databases">
        <title>Genome Assembly of Synthetic Allotetraploid Brassica napus Reveals Homoeologous Exchanges between Subgenomes.</title>
        <authorList>
            <person name="Davis J.T."/>
        </authorList>
    </citation>
    <scope>NUCLEOTIDE SEQUENCE [LARGE SCALE GENOMIC DNA]</scope>
    <source>
        <strain evidence="3">cv. Da-Ae</strain>
        <tissue evidence="2">Seedling</tissue>
    </source>
</reference>
<name>A0ABQ7XEY8_BRANA</name>
<comment type="caution">
    <text evidence="2">The sequence shown here is derived from an EMBL/GenBank/DDBJ whole genome shotgun (WGS) entry which is preliminary data.</text>
</comment>
<evidence type="ECO:0000256" key="1">
    <source>
        <dbReference type="SAM" id="MobiDB-lite"/>
    </source>
</evidence>
<sequence>MASASSSAARLLIRDGKSVASLLFRGRAAANLTENTGPAIRSLLLLNQTVVPSQYPVFSETFPVTQPVGFLLRSGGGCFGEKRENGNGSGKACGEQRGQLFRRRRRTF</sequence>
<accession>A0ABQ7XEY8</accession>
<evidence type="ECO:0000313" key="2">
    <source>
        <dbReference type="EMBL" id="KAH0854512.1"/>
    </source>
</evidence>
<gene>
    <name evidence="2" type="ORF">HID58_069180</name>
</gene>
<protein>
    <submittedName>
        <fullName evidence="2">Uncharacterized protein</fullName>
    </submittedName>
</protein>
<feature type="region of interest" description="Disordered" evidence="1">
    <location>
        <begin position="83"/>
        <end position="108"/>
    </location>
</feature>
<dbReference type="EMBL" id="JAGKQM010000391">
    <property type="protein sequence ID" value="KAH0854512.1"/>
    <property type="molecule type" value="Genomic_DNA"/>
</dbReference>
<organism evidence="2 3">
    <name type="scientific">Brassica napus</name>
    <name type="common">Rape</name>
    <dbReference type="NCBI Taxonomy" id="3708"/>
    <lineage>
        <taxon>Eukaryota</taxon>
        <taxon>Viridiplantae</taxon>
        <taxon>Streptophyta</taxon>
        <taxon>Embryophyta</taxon>
        <taxon>Tracheophyta</taxon>
        <taxon>Spermatophyta</taxon>
        <taxon>Magnoliopsida</taxon>
        <taxon>eudicotyledons</taxon>
        <taxon>Gunneridae</taxon>
        <taxon>Pentapetalae</taxon>
        <taxon>rosids</taxon>
        <taxon>malvids</taxon>
        <taxon>Brassicales</taxon>
        <taxon>Brassicaceae</taxon>
        <taxon>Brassiceae</taxon>
        <taxon>Brassica</taxon>
    </lineage>
</organism>